<organism evidence="2 3">
    <name type="scientific">Sphingopyxis flava</name>
    <dbReference type="NCBI Taxonomy" id="1507287"/>
    <lineage>
        <taxon>Bacteria</taxon>
        <taxon>Pseudomonadati</taxon>
        <taxon>Pseudomonadota</taxon>
        <taxon>Alphaproteobacteria</taxon>
        <taxon>Sphingomonadales</taxon>
        <taxon>Sphingomonadaceae</taxon>
        <taxon>Sphingopyxis</taxon>
    </lineage>
</organism>
<dbReference type="Proteomes" id="UP000190044">
    <property type="component" value="Unassembled WGS sequence"/>
</dbReference>
<evidence type="ECO:0000259" key="1">
    <source>
        <dbReference type="PROSITE" id="PS52015"/>
    </source>
</evidence>
<name>A0A1T5A0M0_9SPHN</name>
<gene>
    <name evidence="2" type="ORF">SAMN06295937_100251</name>
</gene>
<dbReference type="EMBL" id="FUYP01000002">
    <property type="protein sequence ID" value="SKB28405.1"/>
    <property type="molecule type" value="Genomic_DNA"/>
</dbReference>
<proteinExistence type="predicted"/>
<reference evidence="3" key="1">
    <citation type="submission" date="2017-02" db="EMBL/GenBank/DDBJ databases">
        <authorList>
            <person name="Varghese N."/>
            <person name="Submissions S."/>
        </authorList>
    </citation>
    <scope>NUCLEOTIDE SEQUENCE [LARGE SCALE GENOMIC DNA]</scope>
    <source>
        <strain evidence="3">R11H</strain>
    </source>
</reference>
<keyword evidence="3" id="KW-1185">Reference proteome</keyword>
<evidence type="ECO:0000313" key="3">
    <source>
        <dbReference type="Proteomes" id="UP000190044"/>
    </source>
</evidence>
<dbReference type="PROSITE" id="PS52015">
    <property type="entry name" value="TONB_CTD"/>
    <property type="match status" value="1"/>
</dbReference>
<accession>A0A1T5A0M0</accession>
<dbReference type="AlphaFoldDB" id="A0A1T5A0M0"/>
<dbReference type="OrthoDB" id="7585155at2"/>
<dbReference type="SUPFAM" id="SSF74653">
    <property type="entry name" value="TolA/TonB C-terminal domain"/>
    <property type="match status" value="1"/>
</dbReference>
<dbReference type="Gene3D" id="3.30.1150.10">
    <property type="match status" value="1"/>
</dbReference>
<protein>
    <submittedName>
        <fullName evidence="2">TonB protein C-terminal</fullName>
    </submittedName>
</protein>
<dbReference type="InterPro" id="IPR037682">
    <property type="entry name" value="TonB_C"/>
</dbReference>
<dbReference type="GO" id="GO:0055085">
    <property type="term" value="P:transmembrane transport"/>
    <property type="evidence" value="ECO:0007669"/>
    <property type="project" value="InterPro"/>
</dbReference>
<evidence type="ECO:0000313" key="2">
    <source>
        <dbReference type="EMBL" id="SKB28405.1"/>
    </source>
</evidence>
<sequence>MKTGGLGLWMAVLSSIAQPDVAGAAEPAGLDPSSPWNVHYAEDYCRLIRVFGSGREAVTLIIDQYEPGDEFRISLMGERMKGAAGSDEARIRFGEALPQQYVLFYTGSIGTNPAWIFVENIRIRPLSDTEKTVLSARGSVPVAPIADHEKASVNFIDIGRPLRHSLRLRTGPMKASFAAMNECTDELLTHWGIDAERHKMRLRSAIPARSPSTWLRAGDYPSAMLQKGMPGLVEFRLDVGADGFPTACHIQQSTHPEGFDRTVCDRLMKRARFEPALDRDGKPMASYYRDSVRFAFPN</sequence>
<dbReference type="Pfam" id="PF03544">
    <property type="entry name" value="TonB_C"/>
    <property type="match status" value="1"/>
</dbReference>
<feature type="domain" description="TonB C-terminal" evidence="1">
    <location>
        <begin position="205"/>
        <end position="298"/>
    </location>
</feature>